<evidence type="ECO:0000313" key="1">
    <source>
        <dbReference type="EMBL" id="MEY9320250.1"/>
    </source>
</evidence>
<keyword evidence="2" id="KW-1185">Reference proteome</keyword>
<name>A0ABV4FBB6_BRAEL</name>
<protein>
    <submittedName>
        <fullName evidence="1">Uncharacterized protein</fullName>
    </submittedName>
</protein>
<accession>A0ABV4FBB6</accession>
<organism evidence="1 2">
    <name type="scientific">Bradyrhizobium elkanii</name>
    <dbReference type="NCBI Taxonomy" id="29448"/>
    <lineage>
        <taxon>Bacteria</taxon>
        <taxon>Pseudomonadati</taxon>
        <taxon>Pseudomonadota</taxon>
        <taxon>Alphaproteobacteria</taxon>
        <taxon>Hyphomicrobiales</taxon>
        <taxon>Nitrobacteraceae</taxon>
        <taxon>Bradyrhizobium</taxon>
    </lineage>
</organism>
<comment type="caution">
    <text evidence="1">The sequence shown here is derived from an EMBL/GenBank/DDBJ whole genome shotgun (WGS) entry which is preliminary data.</text>
</comment>
<reference evidence="1 2" key="1">
    <citation type="submission" date="2024-07" db="EMBL/GenBank/DDBJ databases">
        <title>Genomic Encyclopedia of Type Strains, Phase V (KMG-V): Genome sequencing to study the core and pangenomes of soil and plant-associated prokaryotes.</title>
        <authorList>
            <person name="Whitman W."/>
        </authorList>
    </citation>
    <scope>NUCLEOTIDE SEQUENCE [LARGE SCALE GENOMIC DNA]</scope>
    <source>
        <strain evidence="1 2">USDA 415</strain>
    </source>
</reference>
<evidence type="ECO:0000313" key="2">
    <source>
        <dbReference type="Proteomes" id="UP001565471"/>
    </source>
</evidence>
<dbReference type="Proteomes" id="UP001565471">
    <property type="component" value="Unassembled WGS sequence"/>
</dbReference>
<sequence>MNQIINQFRRIFADDGRGDKDFTQQEERFEEGAG</sequence>
<gene>
    <name evidence="1" type="ORF">ABIF29_007049</name>
</gene>
<dbReference type="EMBL" id="JBGBZA010000002">
    <property type="protein sequence ID" value="MEY9320250.1"/>
    <property type="molecule type" value="Genomic_DNA"/>
</dbReference>
<proteinExistence type="predicted"/>